<gene>
    <name evidence="1" type="ORF">CAEBREN_28854</name>
</gene>
<sequence>MQFMNPMMGFPMAPVDALSQQWVDLSTPHE</sequence>
<name>G0MTK6_CAEBE</name>
<dbReference type="HOGENOM" id="CLU_3406686_0_0_1"/>
<dbReference type="Proteomes" id="UP000008068">
    <property type="component" value="Unassembled WGS sequence"/>
</dbReference>
<accession>G0MTK6</accession>
<dbReference type="STRING" id="135651.G0MTK6"/>
<evidence type="ECO:0000313" key="2">
    <source>
        <dbReference type="Proteomes" id="UP000008068"/>
    </source>
</evidence>
<organism evidence="2">
    <name type="scientific">Caenorhabditis brenneri</name>
    <name type="common">Nematode worm</name>
    <dbReference type="NCBI Taxonomy" id="135651"/>
    <lineage>
        <taxon>Eukaryota</taxon>
        <taxon>Metazoa</taxon>
        <taxon>Ecdysozoa</taxon>
        <taxon>Nematoda</taxon>
        <taxon>Chromadorea</taxon>
        <taxon>Rhabditida</taxon>
        <taxon>Rhabditina</taxon>
        <taxon>Rhabditomorpha</taxon>
        <taxon>Rhabditoidea</taxon>
        <taxon>Rhabditidae</taxon>
        <taxon>Peloderinae</taxon>
        <taxon>Caenorhabditis</taxon>
    </lineage>
</organism>
<dbReference type="AlphaFoldDB" id="G0MTK6"/>
<dbReference type="InParanoid" id="G0MTK6"/>
<evidence type="ECO:0000313" key="1">
    <source>
        <dbReference type="EMBL" id="EGT43659.1"/>
    </source>
</evidence>
<keyword evidence="2" id="KW-1185">Reference proteome</keyword>
<proteinExistence type="predicted"/>
<dbReference type="EMBL" id="GL379811">
    <property type="protein sequence ID" value="EGT43659.1"/>
    <property type="molecule type" value="Genomic_DNA"/>
</dbReference>
<protein>
    <submittedName>
        <fullName evidence="1">Uncharacterized protein</fullName>
    </submittedName>
</protein>
<reference evidence="2" key="1">
    <citation type="submission" date="2011-07" db="EMBL/GenBank/DDBJ databases">
        <authorList>
            <consortium name="Caenorhabditis brenneri Sequencing and Analysis Consortium"/>
            <person name="Wilson R.K."/>
        </authorList>
    </citation>
    <scope>NUCLEOTIDE SEQUENCE [LARGE SCALE GENOMIC DNA]</scope>
    <source>
        <strain evidence="2">PB2801</strain>
    </source>
</reference>